<evidence type="ECO:0000259" key="3">
    <source>
        <dbReference type="Pfam" id="PF23109"/>
    </source>
</evidence>
<name>A0A3P8L1W2_9TREM</name>
<dbReference type="PANTHER" id="PTHR11472:SF34">
    <property type="entry name" value="REGULATOR OF TELOMERE ELONGATION HELICASE 1"/>
    <property type="match status" value="1"/>
</dbReference>
<protein>
    <submittedName>
        <fullName evidence="4">Uncharacterized protein</fullName>
    </submittedName>
</protein>
<reference evidence="4 5" key="1">
    <citation type="submission" date="2018-11" db="EMBL/GenBank/DDBJ databases">
        <authorList>
            <consortium name="Pathogen Informatics"/>
        </authorList>
    </citation>
    <scope>NUCLEOTIDE SEQUENCE [LARGE SCALE GENOMIC DNA]</scope>
    <source>
        <strain evidence="4 5">Egypt</strain>
    </source>
</reference>
<dbReference type="PANTHER" id="PTHR11472">
    <property type="entry name" value="DNA REPAIR DEAD HELICASE RAD3/XP-D SUBFAMILY MEMBER"/>
    <property type="match status" value="1"/>
</dbReference>
<dbReference type="GO" id="GO:0005524">
    <property type="term" value="F:ATP binding"/>
    <property type="evidence" value="ECO:0007669"/>
    <property type="project" value="InterPro"/>
</dbReference>
<dbReference type="Pfam" id="PF23109">
    <property type="entry name" value="ARCH_RTEL1"/>
    <property type="match status" value="1"/>
</dbReference>
<sequence length="368" mass="41366">MDNSVVIFDEAHNIEQVCEDAASVSLTSSLLASAIEYVRTVCEVVFNLTADLENSGDTNQKEPNDILTTFDVTRAGEDKIRSLNLEKLLLLKGQLIEFERLIDALEVSETGLTKTSDFLVELLGRAGITSNTKEHVLESIEEILSASSSAEIFESTGTRSFSSSLLFPLGIQSGADFSRCFRLYIKDEPLHSRDCATEDRVWDSRGSHRPTVDRTLSYWCLSPGRLLDARRANLADREYNEQCISLKRELTNSLRDDRESCAMQDLVRERVRCVILTSGTLYPVEPIEAELRMKFDVQLKNPHVIKPDQVRVTILTRGSDGQALSSTYASREKQESRASLGLTLRTCQSLEFLFKLCGFADFSIMFEF</sequence>
<dbReference type="OrthoDB" id="19182at2759"/>
<keyword evidence="1" id="KW-0378">Hydrolase</keyword>
<dbReference type="GO" id="GO:0005634">
    <property type="term" value="C:nucleus"/>
    <property type="evidence" value="ECO:0007669"/>
    <property type="project" value="TreeGrafter"/>
</dbReference>
<gene>
    <name evidence="4" type="ORF">ECPE_LOCUS10443</name>
</gene>
<dbReference type="GO" id="GO:0003677">
    <property type="term" value="F:DNA binding"/>
    <property type="evidence" value="ECO:0007669"/>
    <property type="project" value="InterPro"/>
</dbReference>
<dbReference type="Gene3D" id="3.40.50.300">
    <property type="entry name" value="P-loop containing nucleotide triphosphate hydrolases"/>
    <property type="match status" value="1"/>
</dbReference>
<dbReference type="Pfam" id="PF06733">
    <property type="entry name" value="DEAD_2"/>
    <property type="match status" value="1"/>
</dbReference>
<evidence type="ECO:0000313" key="5">
    <source>
        <dbReference type="Proteomes" id="UP000272942"/>
    </source>
</evidence>
<feature type="domain" description="Rtel1 helicase ARCH" evidence="3">
    <location>
        <begin position="33"/>
        <end position="223"/>
    </location>
</feature>
<dbReference type="GO" id="GO:1904430">
    <property type="term" value="P:negative regulation of t-circle formation"/>
    <property type="evidence" value="ECO:0007669"/>
    <property type="project" value="TreeGrafter"/>
</dbReference>
<feature type="domain" description="RAD3-like helicase DEAD" evidence="2">
    <location>
        <begin position="2"/>
        <end position="29"/>
    </location>
</feature>
<dbReference type="InterPro" id="IPR010614">
    <property type="entry name" value="RAD3-like_helicase_DEAD"/>
</dbReference>
<dbReference type="GO" id="GO:0045910">
    <property type="term" value="P:negative regulation of DNA recombination"/>
    <property type="evidence" value="ECO:0007669"/>
    <property type="project" value="TreeGrafter"/>
</dbReference>
<dbReference type="Proteomes" id="UP000272942">
    <property type="component" value="Unassembled WGS sequence"/>
</dbReference>
<proteinExistence type="predicted"/>
<dbReference type="InterPro" id="IPR027417">
    <property type="entry name" value="P-loop_NTPase"/>
</dbReference>
<evidence type="ECO:0000256" key="1">
    <source>
        <dbReference type="ARBA" id="ARBA00022801"/>
    </source>
</evidence>
<dbReference type="EMBL" id="UZAN01049081">
    <property type="protein sequence ID" value="VDP87056.1"/>
    <property type="molecule type" value="Genomic_DNA"/>
</dbReference>
<dbReference type="GO" id="GO:0003678">
    <property type="term" value="F:DNA helicase activity"/>
    <property type="evidence" value="ECO:0007669"/>
    <property type="project" value="InterPro"/>
</dbReference>
<dbReference type="AlphaFoldDB" id="A0A3P8L1W2"/>
<dbReference type="InterPro" id="IPR045028">
    <property type="entry name" value="DinG/Rad3-like"/>
</dbReference>
<organism evidence="4 5">
    <name type="scientific">Echinostoma caproni</name>
    <dbReference type="NCBI Taxonomy" id="27848"/>
    <lineage>
        <taxon>Eukaryota</taxon>
        <taxon>Metazoa</taxon>
        <taxon>Spiralia</taxon>
        <taxon>Lophotrochozoa</taxon>
        <taxon>Platyhelminthes</taxon>
        <taxon>Trematoda</taxon>
        <taxon>Digenea</taxon>
        <taxon>Plagiorchiida</taxon>
        <taxon>Echinostomata</taxon>
        <taxon>Echinostomatoidea</taxon>
        <taxon>Echinostomatidae</taxon>
        <taxon>Echinostoma</taxon>
    </lineage>
</organism>
<accession>A0A3P8L1W2</accession>
<dbReference type="PROSITE" id="PS00690">
    <property type="entry name" value="DEAH_ATP_HELICASE"/>
    <property type="match status" value="1"/>
</dbReference>
<dbReference type="GO" id="GO:0090657">
    <property type="term" value="P:telomeric loop disassembly"/>
    <property type="evidence" value="ECO:0007669"/>
    <property type="project" value="TreeGrafter"/>
</dbReference>
<dbReference type="InterPro" id="IPR002464">
    <property type="entry name" value="DNA/RNA_helicase_DEAH_CS"/>
</dbReference>
<evidence type="ECO:0000259" key="2">
    <source>
        <dbReference type="Pfam" id="PF06733"/>
    </source>
</evidence>
<dbReference type="GO" id="GO:0016787">
    <property type="term" value="F:hydrolase activity"/>
    <property type="evidence" value="ECO:0007669"/>
    <property type="project" value="UniProtKB-KW"/>
</dbReference>
<dbReference type="GO" id="GO:0010569">
    <property type="term" value="P:regulation of double-strand break repair via homologous recombination"/>
    <property type="evidence" value="ECO:0007669"/>
    <property type="project" value="TreeGrafter"/>
</dbReference>
<evidence type="ECO:0000313" key="4">
    <source>
        <dbReference type="EMBL" id="VDP87056.1"/>
    </source>
</evidence>
<dbReference type="GO" id="GO:0070182">
    <property type="term" value="F:DNA polymerase binding"/>
    <property type="evidence" value="ECO:0007669"/>
    <property type="project" value="TreeGrafter"/>
</dbReference>
<keyword evidence="5" id="KW-1185">Reference proteome</keyword>
<dbReference type="InterPro" id="IPR057498">
    <property type="entry name" value="Rtel1_ARCH"/>
</dbReference>